<dbReference type="InterPro" id="IPR001940">
    <property type="entry name" value="Peptidase_S1C"/>
</dbReference>
<evidence type="ECO:0000259" key="4">
    <source>
        <dbReference type="Pfam" id="PF22819"/>
    </source>
</evidence>
<evidence type="ECO:0000313" key="6">
    <source>
        <dbReference type="Proteomes" id="UP000294292"/>
    </source>
</evidence>
<dbReference type="GO" id="GO:0006508">
    <property type="term" value="P:proteolysis"/>
    <property type="evidence" value="ECO:0007669"/>
    <property type="project" value="UniProtKB-KW"/>
</dbReference>
<feature type="domain" description="TcaA protein NTF2-like" evidence="4">
    <location>
        <begin position="336"/>
        <end position="445"/>
    </location>
</feature>
<dbReference type="Proteomes" id="UP000294292">
    <property type="component" value="Chromosome"/>
</dbReference>
<dbReference type="InterPro" id="IPR043504">
    <property type="entry name" value="Peptidase_S1_PA_chymotrypsin"/>
</dbReference>
<keyword evidence="3" id="KW-0472">Membrane</keyword>
<dbReference type="RefSeq" id="WP_134210599.1">
    <property type="nucleotide sequence ID" value="NZ_CP038015.1"/>
</dbReference>
<evidence type="ECO:0000256" key="1">
    <source>
        <dbReference type="ARBA" id="ARBA00022825"/>
    </source>
</evidence>
<feature type="region of interest" description="Disordered" evidence="2">
    <location>
        <begin position="454"/>
        <end position="496"/>
    </location>
</feature>
<dbReference type="PANTHER" id="PTHR22939:SF129">
    <property type="entry name" value="SERINE PROTEASE HTRA2, MITOCHONDRIAL"/>
    <property type="match status" value="1"/>
</dbReference>
<dbReference type="SUPFAM" id="SSF50494">
    <property type="entry name" value="Trypsin-like serine proteases"/>
    <property type="match status" value="1"/>
</dbReference>
<keyword evidence="6" id="KW-1185">Reference proteome</keyword>
<accession>A0A4P6ZZ62</accession>
<feature type="transmembrane region" description="Helical" evidence="3">
    <location>
        <begin position="21"/>
        <end position="42"/>
    </location>
</feature>
<protein>
    <submittedName>
        <fullName evidence="5">Trypsin-like serine protease</fullName>
    </submittedName>
</protein>
<reference evidence="5 6" key="1">
    <citation type="submission" date="2019-03" db="EMBL/GenBank/DDBJ databases">
        <title>Complete genome sequence of Paenisporosarcina antarctica CGMCC 1.6503T.</title>
        <authorList>
            <person name="Rong J.-C."/>
            <person name="Chi N.-Y."/>
            <person name="Zhang Q.-F."/>
        </authorList>
    </citation>
    <scope>NUCLEOTIDE SEQUENCE [LARGE SCALE GENOMIC DNA]</scope>
    <source>
        <strain evidence="5 6">CGMCC 1.6503</strain>
    </source>
</reference>
<dbReference type="KEGG" id="panc:E2636_13120"/>
<keyword evidence="5" id="KW-0645">Protease</keyword>
<dbReference type="EMBL" id="CP038015">
    <property type="protein sequence ID" value="QBP42030.1"/>
    <property type="molecule type" value="Genomic_DNA"/>
</dbReference>
<feature type="region of interest" description="Disordered" evidence="2">
    <location>
        <begin position="56"/>
        <end position="126"/>
    </location>
</feature>
<evidence type="ECO:0000256" key="3">
    <source>
        <dbReference type="SAM" id="Phobius"/>
    </source>
</evidence>
<evidence type="ECO:0000256" key="2">
    <source>
        <dbReference type="SAM" id="MobiDB-lite"/>
    </source>
</evidence>
<keyword evidence="3" id="KW-1133">Transmembrane helix</keyword>
<feature type="compositionally biased region" description="Acidic residues" evidence="2">
    <location>
        <begin position="99"/>
        <end position="119"/>
    </location>
</feature>
<sequence length="496" mass="55330">MDQPKRYKEPVPKKPSSKKASTIKTLILLLAISLIAGLFIWLQFFPKPVEEAIEKEPKVEDTTKEIKPTTEIVTETEETKNPEGVVTRDEQEPSKSDTTESDESELESTDPVIVEEEPVEERVEERDQEAILASALPKVYTVYTDSQQGSGFLYNANGDIVTNAHVVDGYSTVTVMNNAGVKFVGQVIGISESIDIALIRVEAIVGKEPMIMDLNKSAEGTSVIAIGSPNNKSNTATMGKVTATGKDFYESFTYTDLYEIDAPIAPGSSGGPLLDAKSEKVIGVNSIILTDNPSIGYSIPVYSVYQLLKSWATNPIESKDPVIQKPEDAYFDKEYLSVFIEGYMTLYTYAQNEVNFSYLEGYLLPDSPVYNSEKEIISNLKDQQKQFTINQFTMGDIKIHDNLAIITTTTETLIEQKGKKSSIVKEQVVYDVVIDEYGDYMIKNMTRVYLSYPEEVKVDPKDEEEVKPEDQPKEDEVEEEKAPEETTPEEVPASEE</sequence>
<feature type="compositionally biased region" description="Basic and acidic residues" evidence="2">
    <location>
        <begin position="77"/>
        <end position="98"/>
    </location>
</feature>
<keyword evidence="3" id="KW-0812">Transmembrane</keyword>
<proteinExistence type="predicted"/>
<dbReference type="PRINTS" id="PR00834">
    <property type="entry name" value="PROTEASES2C"/>
</dbReference>
<dbReference type="Gene3D" id="2.40.10.10">
    <property type="entry name" value="Trypsin-like serine proteases"/>
    <property type="match status" value="2"/>
</dbReference>
<dbReference type="GO" id="GO:0004252">
    <property type="term" value="F:serine-type endopeptidase activity"/>
    <property type="evidence" value="ECO:0007669"/>
    <property type="project" value="InterPro"/>
</dbReference>
<feature type="compositionally biased region" description="Acidic residues" evidence="2">
    <location>
        <begin position="461"/>
        <end position="496"/>
    </location>
</feature>
<dbReference type="OrthoDB" id="189537at2"/>
<evidence type="ECO:0000313" key="5">
    <source>
        <dbReference type="EMBL" id="QBP42030.1"/>
    </source>
</evidence>
<dbReference type="InterPro" id="IPR009003">
    <property type="entry name" value="Peptidase_S1_PA"/>
</dbReference>
<keyword evidence="1" id="KW-0720">Serine protease</keyword>
<dbReference type="AlphaFoldDB" id="A0A4P6ZZ62"/>
<dbReference type="Pfam" id="PF13365">
    <property type="entry name" value="Trypsin_2"/>
    <property type="match status" value="1"/>
</dbReference>
<organism evidence="5 6">
    <name type="scientific">Paenisporosarcina antarctica</name>
    <dbReference type="NCBI Taxonomy" id="417367"/>
    <lineage>
        <taxon>Bacteria</taxon>
        <taxon>Bacillati</taxon>
        <taxon>Bacillota</taxon>
        <taxon>Bacilli</taxon>
        <taxon>Bacillales</taxon>
        <taxon>Caryophanaceae</taxon>
        <taxon>Paenisporosarcina</taxon>
    </lineage>
</organism>
<feature type="compositionally biased region" description="Basic and acidic residues" evidence="2">
    <location>
        <begin position="56"/>
        <end position="68"/>
    </location>
</feature>
<dbReference type="PANTHER" id="PTHR22939">
    <property type="entry name" value="SERINE PROTEASE FAMILY S1C HTRA-RELATED"/>
    <property type="match status" value="1"/>
</dbReference>
<name>A0A4P6ZZ62_9BACL</name>
<dbReference type="InterPro" id="IPR054528">
    <property type="entry name" value="TcaA_5th"/>
</dbReference>
<dbReference type="Pfam" id="PF22819">
    <property type="entry name" value="TcaA_5th"/>
    <property type="match status" value="1"/>
</dbReference>
<keyword evidence="1" id="KW-0378">Hydrolase</keyword>
<gene>
    <name evidence="5" type="ORF">E2636_13120</name>
</gene>